<dbReference type="AlphaFoldDB" id="A0A0L0WAX0"/>
<evidence type="ECO:0000313" key="2">
    <source>
        <dbReference type="EMBL" id="KNF08455.1"/>
    </source>
</evidence>
<protein>
    <recommendedName>
        <fullName evidence="1">Recombinase domain-containing protein</fullName>
    </recommendedName>
</protein>
<dbReference type="InterPro" id="IPR038109">
    <property type="entry name" value="DNA_bind_recomb_sf"/>
</dbReference>
<dbReference type="GO" id="GO:0003677">
    <property type="term" value="F:DNA binding"/>
    <property type="evidence" value="ECO:0007669"/>
    <property type="project" value="InterPro"/>
</dbReference>
<dbReference type="EMBL" id="LGSS01000007">
    <property type="protein sequence ID" value="KNF08455.1"/>
    <property type="molecule type" value="Genomic_DNA"/>
</dbReference>
<gene>
    <name evidence="2" type="ORF">CLPU_7c00830</name>
</gene>
<sequence length="154" mass="17635">MWNHTKGKDVRKVAHTPYGYRIENGIAVIDEEKAEKVRNLYKGYLSGLSLSVAAKSAGIDAYHGTAGRMLRNERYLGDDYYPAIIDKETYERAEAERVKRAKKLGRIFEPKTEDKPTIYKKFSIGQVIQKYTNPFTQAEYVYSLIESEVQQDGS</sequence>
<feature type="domain" description="Recombinase" evidence="1">
    <location>
        <begin position="17"/>
        <end position="103"/>
    </location>
</feature>
<reference evidence="3" key="1">
    <citation type="submission" date="2015-07" db="EMBL/GenBank/DDBJ databases">
        <title>Draft genome sequence of the purine-degrading Gottschalkia purinilyticum DSM 1384 (formerly Clostridium purinilyticum).</title>
        <authorList>
            <person name="Poehlein A."/>
            <person name="Schiel-Bengelsdorf B."/>
            <person name="Bengelsdorf F.R."/>
            <person name="Daniel R."/>
            <person name="Duerre P."/>
        </authorList>
    </citation>
    <scope>NUCLEOTIDE SEQUENCE [LARGE SCALE GENOMIC DNA]</scope>
    <source>
        <strain evidence="3">DSM 1384</strain>
    </source>
</reference>
<dbReference type="Proteomes" id="UP000037267">
    <property type="component" value="Unassembled WGS sequence"/>
</dbReference>
<dbReference type="RefSeq" id="WP_082154155.1">
    <property type="nucleotide sequence ID" value="NZ_LGSS01000007.1"/>
</dbReference>
<dbReference type="GO" id="GO:0000150">
    <property type="term" value="F:DNA strand exchange activity"/>
    <property type="evidence" value="ECO:0007669"/>
    <property type="project" value="InterPro"/>
</dbReference>
<dbReference type="PROSITE" id="PS51737">
    <property type="entry name" value="RECOMBINASE_DNA_BIND"/>
    <property type="match status" value="1"/>
</dbReference>
<evidence type="ECO:0000313" key="3">
    <source>
        <dbReference type="Proteomes" id="UP000037267"/>
    </source>
</evidence>
<evidence type="ECO:0000259" key="1">
    <source>
        <dbReference type="PROSITE" id="PS51737"/>
    </source>
</evidence>
<proteinExistence type="predicted"/>
<dbReference type="Pfam" id="PF07508">
    <property type="entry name" value="Recombinase"/>
    <property type="match status" value="1"/>
</dbReference>
<dbReference type="OrthoDB" id="2188903at2"/>
<dbReference type="InterPro" id="IPR011109">
    <property type="entry name" value="DNA_bind_recombinase_dom"/>
</dbReference>
<accession>A0A0L0WAX0</accession>
<organism evidence="2 3">
    <name type="scientific">Gottschalkia purinilytica</name>
    <name type="common">Clostridium purinilyticum</name>
    <dbReference type="NCBI Taxonomy" id="1503"/>
    <lineage>
        <taxon>Bacteria</taxon>
        <taxon>Bacillati</taxon>
        <taxon>Bacillota</taxon>
        <taxon>Tissierellia</taxon>
        <taxon>Tissierellales</taxon>
        <taxon>Gottschalkiaceae</taxon>
        <taxon>Gottschalkia</taxon>
    </lineage>
</organism>
<dbReference type="STRING" id="1503.CLPU_7c00830"/>
<comment type="caution">
    <text evidence="2">The sequence shown here is derived from an EMBL/GenBank/DDBJ whole genome shotgun (WGS) entry which is preliminary data.</text>
</comment>
<name>A0A0L0WAX0_GOTPU</name>
<keyword evidence="3" id="KW-1185">Reference proteome</keyword>
<dbReference type="PATRIC" id="fig|1503.3.peg.3070"/>
<dbReference type="Gene3D" id="3.90.1750.20">
    <property type="entry name" value="Putative Large Serine Recombinase, Chain B, Domain 2"/>
    <property type="match status" value="1"/>
</dbReference>